<dbReference type="Proteomes" id="UP000675880">
    <property type="component" value="Unassembled WGS sequence"/>
</dbReference>
<gene>
    <name evidence="1" type="ORF">NSPZN2_30275</name>
</gene>
<proteinExistence type="predicted"/>
<organism evidence="1 2">
    <name type="scientific">Nitrospira defluvii</name>
    <dbReference type="NCBI Taxonomy" id="330214"/>
    <lineage>
        <taxon>Bacteria</taxon>
        <taxon>Pseudomonadati</taxon>
        <taxon>Nitrospirota</taxon>
        <taxon>Nitrospiria</taxon>
        <taxon>Nitrospirales</taxon>
        <taxon>Nitrospiraceae</taxon>
        <taxon>Nitrospira</taxon>
    </lineage>
</organism>
<evidence type="ECO:0000313" key="2">
    <source>
        <dbReference type="Proteomes" id="UP000675880"/>
    </source>
</evidence>
<accession>A0ABN7LJ04</accession>
<sequence>MIPDALLENREAVTRAGAWILKQGGTLKTRVDRSRRRAHLSGRTTTTPRIVLAAPAGELTTTPAVRTCEHAHIQRGKSYREWAEEADCLVSD</sequence>
<comment type="caution">
    <text evidence="1">The sequence shown here is derived from an EMBL/GenBank/DDBJ whole genome shotgun (WGS) entry which is preliminary data.</text>
</comment>
<evidence type="ECO:0000313" key="1">
    <source>
        <dbReference type="EMBL" id="CAE6753209.1"/>
    </source>
</evidence>
<name>A0ABN7LJ04_9BACT</name>
<reference evidence="1 2" key="1">
    <citation type="submission" date="2021-02" db="EMBL/GenBank/DDBJ databases">
        <authorList>
            <person name="Han P."/>
        </authorList>
    </citation>
    <scope>NUCLEOTIDE SEQUENCE [LARGE SCALE GENOMIC DNA]</scope>
    <source>
        <strain evidence="1">Candidatus Nitrospira sp. ZN2</strain>
    </source>
</reference>
<protein>
    <submittedName>
        <fullName evidence="1">Uncharacterized protein</fullName>
    </submittedName>
</protein>
<dbReference type="EMBL" id="CAJNBJ010000016">
    <property type="protein sequence ID" value="CAE6753209.1"/>
    <property type="molecule type" value="Genomic_DNA"/>
</dbReference>
<keyword evidence="2" id="KW-1185">Reference proteome</keyword>